<dbReference type="EMBL" id="BK015301">
    <property type="protein sequence ID" value="DAE00427.1"/>
    <property type="molecule type" value="Genomic_DNA"/>
</dbReference>
<sequence>MNIGTKVSVITVLLQEELKEYQSLKPYLKEAVIEEINGCLVKLKPVIDSLVVERVEELVEGLAKAEPVLAVEATPPVVLPLKVNGLEVIPAKPKVKAKEGWTPIRFPQYFLAEGTPVFDYLINETGTVYNQSRHKLLKDIERSKGMNRAARVSIYCIDPITKQPRSNSIICALLMLYTFGSDEDRRRIDQYQFSCVGYRDANRSNVRMENLYTTDPEEEVKHPTEVVGEEYRELILPASYAKDYTLVKRYLISQLGNMKGVDSGRISLVSRVSKRKNNLPRFSLQVVDKSGRVSYLGIPVAVLVLYAFSKEEEKAMLDQYGVSCVIYRNGDKYQPTLENLAINFHYQSVKEKVAGKRKSIRRSTIEEKESLRGELVTLLENEIISLIEENKVETAKFSLAYQGKLISLEKAELRVGGKGHLQLLNQLIEKVTAVIQASVSKETLVKVDLDYLSVEGVIRSNLFSVQVNREKAYKTQLNL</sequence>
<name>A0A8S5P1T9_9CAUD</name>
<organism evidence="1">
    <name type="scientific">Myoviridae sp. ctLnO19</name>
    <dbReference type="NCBI Taxonomy" id="2825085"/>
    <lineage>
        <taxon>Viruses</taxon>
        <taxon>Duplodnaviria</taxon>
        <taxon>Heunggongvirae</taxon>
        <taxon>Uroviricota</taxon>
        <taxon>Caudoviricetes</taxon>
    </lineage>
</organism>
<proteinExistence type="predicted"/>
<evidence type="ECO:0000313" key="1">
    <source>
        <dbReference type="EMBL" id="DAE00427.1"/>
    </source>
</evidence>
<reference evidence="1" key="1">
    <citation type="journal article" date="2021" name="Proc. Natl. Acad. Sci. U.S.A.">
        <title>A Catalog of Tens of Thousands of Viruses from Human Metagenomes Reveals Hidden Associations with Chronic Diseases.</title>
        <authorList>
            <person name="Tisza M.J."/>
            <person name="Buck C.B."/>
        </authorList>
    </citation>
    <scope>NUCLEOTIDE SEQUENCE</scope>
    <source>
        <strain evidence="1">CtLnO19</strain>
    </source>
</reference>
<protein>
    <submittedName>
        <fullName evidence="1">Uncharacterized protein</fullName>
    </submittedName>
</protein>
<accession>A0A8S5P1T9</accession>